<dbReference type="Pfam" id="PF04389">
    <property type="entry name" value="Peptidase_M28"/>
    <property type="match status" value="1"/>
</dbReference>
<dbReference type="Proteomes" id="UP001431209">
    <property type="component" value="Unassembled WGS sequence"/>
</dbReference>
<keyword evidence="5" id="KW-1185">Reference proteome</keyword>
<organism evidence="4 5">
    <name type="scientific">Acrasis kona</name>
    <dbReference type="NCBI Taxonomy" id="1008807"/>
    <lineage>
        <taxon>Eukaryota</taxon>
        <taxon>Discoba</taxon>
        <taxon>Heterolobosea</taxon>
        <taxon>Tetramitia</taxon>
        <taxon>Eutetramitia</taxon>
        <taxon>Acrasidae</taxon>
        <taxon>Acrasis</taxon>
    </lineage>
</organism>
<dbReference type="AlphaFoldDB" id="A0AAW2YPX9"/>
<dbReference type="PANTHER" id="PTHR12283">
    <property type="entry name" value="GLUTAMINYL-PEPTIDE CYCLOTRANSFERASE"/>
    <property type="match status" value="1"/>
</dbReference>
<gene>
    <name evidence="4" type="ORF">AKO1_010028</name>
</gene>
<sequence length="286" mass="33164">MSYNSSSIIPTLQQYTKEIVSYTPRYPGYPGGIATQKMIARIFSQSENWNLEYDTFFETAPILGRLNFTNVIASYNGESKRSNSRNKKTLVIAAHYDSKYQKTPNAFQGATDSAVPCAMMLQMAAAFESMLDSYNNIPNYDLKFIFFDGEEAVKEWMARDTWRRCGKNKISTKDVQFPNFDIHRTITNSEGYKRYEQLENIEMKLKSQNSLKTTKRYFNGVTDNGQISDDHMHFSVRGVPVLHLISYPFPKVWHTPNDNYEALDWDSIHDIQTILIDFLRAHMFNK</sequence>
<reference evidence="4 5" key="1">
    <citation type="submission" date="2024-03" db="EMBL/GenBank/DDBJ databases">
        <title>The Acrasis kona genome and developmental transcriptomes reveal deep origins of eukaryotic multicellular pathways.</title>
        <authorList>
            <person name="Sheikh S."/>
            <person name="Fu C.-J."/>
            <person name="Brown M.W."/>
            <person name="Baldauf S.L."/>
        </authorList>
    </citation>
    <scope>NUCLEOTIDE SEQUENCE [LARGE SCALE GENOMIC DNA]</scope>
    <source>
        <strain evidence="4 5">ATCC MYA-3509</strain>
    </source>
</reference>
<dbReference type="GO" id="GO:0008270">
    <property type="term" value="F:zinc ion binding"/>
    <property type="evidence" value="ECO:0007669"/>
    <property type="project" value="TreeGrafter"/>
</dbReference>
<evidence type="ECO:0000313" key="5">
    <source>
        <dbReference type="Proteomes" id="UP001431209"/>
    </source>
</evidence>
<protein>
    <submittedName>
        <fullName evidence="4">Glutaminyl-peptide cyclotransferase</fullName>
    </submittedName>
</protein>
<evidence type="ECO:0000256" key="2">
    <source>
        <dbReference type="ARBA" id="ARBA00023315"/>
    </source>
</evidence>
<name>A0AAW2YPX9_9EUKA</name>
<dbReference type="InterPro" id="IPR040234">
    <property type="entry name" value="QC/QCL"/>
</dbReference>
<feature type="domain" description="Peptidase M28" evidence="3">
    <location>
        <begin position="70"/>
        <end position="278"/>
    </location>
</feature>
<keyword evidence="2" id="KW-0012">Acyltransferase</keyword>
<accession>A0AAW2YPX9</accession>
<dbReference type="PANTHER" id="PTHR12283:SF6">
    <property type="entry name" value="GLUTAMINYL-PEPTIDE CYCLOTRANSFERASE-RELATED"/>
    <property type="match status" value="1"/>
</dbReference>
<evidence type="ECO:0000259" key="3">
    <source>
        <dbReference type="Pfam" id="PF04389"/>
    </source>
</evidence>
<comment type="caution">
    <text evidence="4">The sequence shown here is derived from an EMBL/GenBank/DDBJ whole genome shotgun (WGS) entry which is preliminary data.</text>
</comment>
<evidence type="ECO:0000313" key="4">
    <source>
        <dbReference type="EMBL" id="KAL0479124.1"/>
    </source>
</evidence>
<keyword evidence="1" id="KW-0808">Transferase</keyword>
<dbReference type="EMBL" id="JAOPGA020000504">
    <property type="protein sequence ID" value="KAL0479124.1"/>
    <property type="molecule type" value="Genomic_DNA"/>
</dbReference>
<dbReference type="GO" id="GO:0016603">
    <property type="term" value="F:glutaminyl-peptide cyclotransferase activity"/>
    <property type="evidence" value="ECO:0007669"/>
    <property type="project" value="TreeGrafter"/>
</dbReference>
<evidence type="ECO:0000256" key="1">
    <source>
        <dbReference type="ARBA" id="ARBA00022679"/>
    </source>
</evidence>
<dbReference type="SUPFAM" id="SSF53187">
    <property type="entry name" value="Zn-dependent exopeptidases"/>
    <property type="match status" value="1"/>
</dbReference>
<dbReference type="Gene3D" id="3.40.630.10">
    <property type="entry name" value="Zn peptidases"/>
    <property type="match status" value="1"/>
</dbReference>
<proteinExistence type="predicted"/>
<dbReference type="InterPro" id="IPR007484">
    <property type="entry name" value="Peptidase_M28"/>
</dbReference>